<keyword evidence="1 4" id="KW-0479">Metal-binding</keyword>
<dbReference type="PANTHER" id="PTHR10131:SF161">
    <property type="entry name" value="F26K24.24 PROTEIN"/>
    <property type="match status" value="1"/>
</dbReference>
<evidence type="ECO:0000313" key="7">
    <source>
        <dbReference type="Proteomes" id="UP001515500"/>
    </source>
</evidence>
<organism evidence="7 8">
    <name type="scientific">Dioscorea cayennensis subsp. rotundata</name>
    <name type="common">White Guinea yam</name>
    <name type="synonym">Dioscorea rotundata</name>
    <dbReference type="NCBI Taxonomy" id="55577"/>
    <lineage>
        <taxon>Eukaryota</taxon>
        <taxon>Viridiplantae</taxon>
        <taxon>Streptophyta</taxon>
        <taxon>Embryophyta</taxon>
        <taxon>Tracheophyta</taxon>
        <taxon>Spermatophyta</taxon>
        <taxon>Magnoliopsida</taxon>
        <taxon>Liliopsida</taxon>
        <taxon>Dioscoreales</taxon>
        <taxon>Dioscoreaceae</taxon>
        <taxon>Dioscorea</taxon>
    </lineage>
</organism>
<dbReference type="PANTHER" id="PTHR10131">
    <property type="entry name" value="TNF RECEPTOR ASSOCIATED FACTOR"/>
    <property type="match status" value="1"/>
</dbReference>
<evidence type="ECO:0000256" key="3">
    <source>
        <dbReference type="ARBA" id="ARBA00022833"/>
    </source>
</evidence>
<evidence type="ECO:0000256" key="4">
    <source>
        <dbReference type="PROSITE-ProRule" id="PRU00207"/>
    </source>
</evidence>
<keyword evidence="5" id="KW-0175">Coiled coil</keyword>
<dbReference type="Pfam" id="PF02176">
    <property type="entry name" value="zf-TRAF"/>
    <property type="match status" value="1"/>
</dbReference>
<dbReference type="SUPFAM" id="SSF49599">
    <property type="entry name" value="TRAF domain-like"/>
    <property type="match status" value="1"/>
</dbReference>
<evidence type="ECO:0000313" key="8">
    <source>
        <dbReference type="RefSeq" id="XP_039142754.1"/>
    </source>
</evidence>
<dbReference type="Proteomes" id="UP001515500">
    <property type="component" value="Chromosome 17"/>
</dbReference>
<feature type="domain" description="TRAF-type" evidence="6">
    <location>
        <begin position="212"/>
        <end position="268"/>
    </location>
</feature>
<dbReference type="RefSeq" id="XP_039142754.1">
    <property type="nucleotide sequence ID" value="XM_039286820.1"/>
</dbReference>
<keyword evidence="2 4" id="KW-0863">Zinc-finger</keyword>
<dbReference type="GO" id="GO:0008270">
    <property type="term" value="F:zinc ion binding"/>
    <property type="evidence" value="ECO:0007669"/>
    <property type="project" value="UniProtKB-KW"/>
</dbReference>
<accession>A0AB40CXH3</accession>
<evidence type="ECO:0000256" key="5">
    <source>
        <dbReference type="SAM" id="Coils"/>
    </source>
</evidence>
<protein>
    <submittedName>
        <fullName evidence="8">Uncharacterized protein LOC120280090</fullName>
    </submittedName>
</protein>
<dbReference type="Gene3D" id="3.30.40.10">
    <property type="entry name" value="Zinc/RING finger domain, C3HC4 (zinc finger)"/>
    <property type="match status" value="1"/>
</dbReference>
<proteinExistence type="predicted"/>
<dbReference type="InterPro" id="IPR013083">
    <property type="entry name" value="Znf_RING/FYVE/PHD"/>
</dbReference>
<keyword evidence="7" id="KW-1185">Reference proteome</keyword>
<dbReference type="InterPro" id="IPR001293">
    <property type="entry name" value="Znf_TRAF"/>
</dbReference>
<dbReference type="AlphaFoldDB" id="A0AB40CXH3"/>
<dbReference type="PROSITE" id="PS50145">
    <property type="entry name" value="ZF_TRAF"/>
    <property type="match status" value="1"/>
</dbReference>
<name>A0AB40CXH3_DIOCR</name>
<evidence type="ECO:0000256" key="2">
    <source>
        <dbReference type="ARBA" id="ARBA00022771"/>
    </source>
</evidence>
<dbReference type="GeneID" id="120280090"/>
<feature type="coiled-coil region" evidence="5">
    <location>
        <begin position="286"/>
        <end position="345"/>
    </location>
</feature>
<keyword evidence="3 4" id="KW-0862">Zinc</keyword>
<feature type="zinc finger region" description="TRAF-type" evidence="4">
    <location>
        <begin position="212"/>
        <end position="268"/>
    </location>
</feature>
<evidence type="ECO:0000259" key="6">
    <source>
        <dbReference type="PROSITE" id="PS50145"/>
    </source>
</evidence>
<gene>
    <name evidence="8" type="primary">LOC120280090</name>
</gene>
<reference evidence="8" key="1">
    <citation type="submission" date="2025-08" db="UniProtKB">
        <authorList>
            <consortium name="RefSeq"/>
        </authorList>
    </citation>
    <scope>IDENTIFICATION</scope>
</reference>
<sequence>MELQASDIAAVKDEDALFHCQNSDGEIVHKIAQLLLPGLAAACVDNTTGDPFKTPASVAVGLRKEMVDYLNARSETFVAEFVVPDDSEPDSIQEIPEDPAEIVSIIMDDFTASKRSLLGRLSSWLLSESREDKIDDFVQEMEAKGLWMIDRREAISDPLLRNVDFKNAYTCSMKFPTKEELDEHKQRCGFRPASCTNDGCKTKFCAIHAEKHDEVCPFKVLPCEQKCEQRIVRREMDRHCITVCPMRLVNCPFYQIGCHSTFPLRTLENHCSEFIRSHLLYVLQVVHKDEASIDELKERVQLMQKAELLEELSQARDVRSLALAVKEHAARIRSLEEKMDKVSLT</sequence>
<evidence type="ECO:0000256" key="1">
    <source>
        <dbReference type="ARBA" id="ARBA00022723"/>
    </source>
</evidence>